<feature type="compositionally biased region" description="Low complexity" evidence="1">
    <location>
        <begin position="328"/>
        <end position="358"/>
    </location>
</feature>
<dbReference type="Proteomes" id="UP000551709">
    <property type="component" value="Chromosome"/>
</dbReference>
<evidence type="ECO:0000313" key="4">
    <source>
        <dbReference type="Proteomes" id="UP000551709"/>
    </source>
</evidence>
<dbReference type="Pfam" id="PF04773">
    <property type="entry name" value="FecR"/>
    <property type="match status" value="1"/>
</dbReference>
<dbReference type="EMBL" id="CP096255">
    <property type="protein sequence ID" value="UPT90208.1"/>
    <property type="molecule type" value="Genomic_DNA"/>
</dbReference>
<accession>A0A8T5VGM6</accession>
<name>A0A8T5VGM6_9BRAD</name>
<feature type="compositionally biased region" description="Gly residues" evidence="1">
    <location>
        <begin position="374"/>
        <end position="401"/>
    </location>
</feature>
<evidence type="ECO:0000256" key="1">
    <source>
        <dbReference type="SAM" id="MobiDB-lite"/>
    </source>
</evidence>
<sequence length="415" mass="41418">MLGRVGMRCAFVAALILGTASFASAADDGVWSVSKSSGEVWLAANGAQPVSLTQEGTLRAGDTIRTGRNGRVLLVRGEESILISPNSVVGLPAEKKEGLSTTIIQQAGSILLEVEKRNVKHFEVETPYLAAVVKGTQFSVTVNAGSTKVGVLRGQVEVSDFKSGQIAQVMPGQAATSFEHGKPGLSLSGAGTFNPIEHGKPRASTIERVPVPKSGLSAPRNAANGHAIHALGPIDNGTKAAGAPAQSHQAAGGQAPKGGVVRISSSLGEVKLNVHKVTNGLAHGAVTTGHVRNANASTGTETVWSDTKASATTTAANGSNVTAVTVSSSAPTASATSTSSNTTTTVATTAGSTSDVSGGSSGSGSNGTGATSNGSGGTGNNGNNGNGNSGNGNNGSNGNGNHGHHYGWYWGKGHR</sequence>
<proteinExistence type="predicted"/>
<dbReference type="PANTHER" id="PTHR38731:SF3">
    <property type="entry name" value="BLL6125 PROTEIN"/>
    <property type="match status" value="1"/>
</dbReference>
<dbReference type="AlphaFoldDB" id="A0A8T5VGM6"/>
<evidence type="ECO:0000256" key="2">
    <source>
        <dbReference type="SAM" id="SignalP"/>
    </source>
</evidence>
<keyword evidence="2" id="KW-0732">Signal</keyword>
<dbReference type="InterPro" id="IPR006860">
    <property type="entry name" value="FecR"/>
</dbReference>
<organism evidence="3 4">
    <name type="scientific">Bradyrhizobium barranii subsp. apii</name>
    <dbReference type="NCBI Taxonomy" id="2819348"/>
    <lineage>
        <taxon>Bacteria</taxon>
        <taxon>Pseudomonadati</taxon>
        <taxon>Pseudomonadota</taxon>
        <taxon>Alphaproteobacteria</taxon>
        <taxon>Hyphomicrobiales</taxon>
        <taxon>Nitrobacteraceae</taxon>
        <taxon>Bradyrhizobium</taxon>
        <taxon>Bradyrhizobium barranii</taxon>
    </lineage>
</organism>
<reference evidence="3 4" key="1">
    <citation type="journal article" date="2017" name="Syst. Appl. Microbiol.">
        <title>Soybeans inoculated with root zone soils of Canadian native legumes harbour diverse and novel Bradyrhizobium spp. that possess agricultural potential.</title>
        <authorList>
            <person name="Bromfield E.S.P."/>
            <person name="Cloutier S."/>
            <person name="Tambong J.T."/>
            <person name="Tran Thi T.V."/>
        </authorList>
    </citation>
    <scope>NUCLEOTIDE SEQUENCE [LARGE SCALE GENOMIC DNA]</scope>
    <source>
        <strain evidence="3 4">1S5</strain>
    </source>
</reference>
<feature type="chain" id="PRO_5044247420" evidence="2">
    <location>
        <begin position="26"/>
        <end position="415"/>
    </location>
</feature>
<gene>
    <name evidence="3" type="ORF">HAP41_0000015385</name>
</gene>
<dbReference type="RefSeq" id="WP_166100233.1">
    <property type="nucleotide sequence ID" value="NZ_CP096255.1"/>
</dbReference>
<feature type="signal peptide" evidence="2">
    <location>
        <begin position="1"/>
        <end position="25"/>
    </location>
</feature>
<protein>
    <submittedName>
        <fullName evidence="3">FecR family protein</fullName>
    </submittedName>
</protein>
<dbReference type="Gene3D" id="2.60.120.1440">
    <property type="match status" value="1"/>
</dbReference>
<feature type="region of interest" description="Disordered" evidence="1">
    <location>
        <begin position="328"/>
        <end position="401"/>
    </location>
</feature>
<evidence type="ECO:0000313" key="3">
    <source>
        <dbReference type="EMBL" id="UPT90208.1"/>
    </source>
</evidence>
<dbReference type="PANTHER" id="PTHR38731">
    <property type="entry name" value="LIPL45-RELATED LIPOPROTEIN-RELATED"/>
    <property type="match status" value="1"/>
</dbReference>